<proteinExistence type="predicted"/>
<dbReference type="EMBL" id="HE806320">
    <property type="protein sequence ID" value="CCH61399.1"/>
    <property type="molecule type" value="Genomic_DNA"/>
</dbReference>
<name>I2H4U7_HENB6</name>
<keyword evidence="1" id="KW-1133">Transmembrane helix</keyword>
<feature type="transmembrane region" description="Helical" evidence="1">
    <location>
        <begin position="145"/>
        <end position="169"/>
    </location>
</feature>
<feature type="transmembrane region" description="Helical" evidence="1">
    <location>
        <begin position="211"/>
        <end position="234"/>
    </location>
</feature>
<dbReference type="InParanoid" id="I2H4U7"/>
<evidence type="ECO:0000313" key="3">
    <source>
        <dbReference type="Proteomes" id="UP000002866"/>
    </source>
</evidence>
<organism evidence="2 3">
    <name type="scientific">Henningerozyma blattae (strain ATCC 34711 / CBS 6284 / DSM 70876 / NBRC 10599 / NRRL Y-10934 / UCD 77-7)</name>
    <name type="common">Yeast</name>
    <name type="synonym">Tetrapisispora blattae</name>
    <dbReference type="NCBI Taxonomy" id="1071380"/>
    <lineage>
        <taxon>Eukaryota</taxon>
        <taxon>Fungi</taxon>
        <taxon>Dikarya</taxon>
        <taxon>Ascomycota</taxon>
        <taxon>Saccharomycotina</taxon>
        <taxon>Saccharomycetes</taxon>
        <taxon>Saccharomycetales</taxon>
        <taxon>Saccharomycetaceae</taxon>
        <taxon>Henningerozyma</taxon>
    </lineage>
</organism>
<dbReference type="RefSeq" id="XP_004180918.1">
    <property type="nucleotide sequence ID" value="XM_004180870.1"/>
</dbReference>
<keyword evidence="3" id="KW-1185">Reference proteome</keyword>
<gene>
    <name evidence="2" type="primary">TBLA0E03445</name>
    <name evidence="2" type="ORF">TBLA_0E03445</name>
</gene>
<dbReference type="Proteomes" id="UP000002866">
    <property type="component" value="Chromosome 5"/>
</dbReference>
<accession>I2H4U7</accession>
<dbReference type="HOGENOM" id="CLU_1066273_0_0_1"/>
<reference evidence="2 3" key="1">
    <citation type="journal article" date="2011" name="Proc. Natl. Acad. Sci. U.S.A.">
        <title>Evolutionary erosion of yeast sex chromosomes by mating-type switching accidents.</title>
        <authorList>
            <person name="Gordon J.L."/>
            <person name="Armisen D."/>
            <person name="Proux-Wera E."/>
            <person name="Oheigeartaigh S.S."/>
            <person name="Byrne K.P."/>
            <person name="Wolfe K.H."/>
        </authorList>
    </citation>
    <scope>NUCLEOTIDE SEQUENCE [LARGE SCALE GENOMIC DNA]</scope>
    <source>
        <strain evidence="3">ATCC 34711 / CBS 6284 / DSM 70876 / NBRC 10599 / NRRL Y-10934 / UCD 77-7</strain>
    </source>
</reference>
<dbReference type="AlphaFoldDB" id="I2H4U7"/>
<protein>
    <submittedName>
        <fullName evidence="2">Uncharacterized protein</fullName>
    </submittedName>
</protein>
<evidence type="ECO:0000313" key="2">
    <source>
        <dbReference type="EMBL" id="CCH61399.1"/>
    </source>
</evidence>
<sequence length="261" mass="31228">MSMQSINSLYPDVYLQYIEDGYPKVNEDGEGKMKFYVDDEGIYHYIDENSIDNLEGEYSWKNIELNYTTKNSYFNDSIDNDDDNDCQFQNINRPKNIQGKEKKYTSWTPINYFLSEFFLVIFHTGLIMSLKCCGIINENPTKFDFLLYICIALFGLNLIISYFFIGYYLQYKRRYRDIIPKFFQHTYKECYKCPPKDENLRKFNRNPLTKFKTCILVSVSSLIMSCIYISYFYLNKFVVYHDSNNEIQLAKKNIWELVLDL</sequence>
<evidence type="ECO:0000256" key="1">
    <source>
        <dbReference type="SAM" id="Phobius"/>
    </source>
</evidence>
<keyword evidence="1" id="KW-0812">Transmembrane</keyword>
<dbReference type="KEGG" id="tbl:TBLA_0E03445"/>
<feature type="transmembrane region" description="Helical" evidence="1">
    <location>
        <begin position="110"/>
        <end position="130"/>
    </location>
</feature>
<keyword evidence="1" id="KW-0472">Membrane</keyword>
<dbReference type="GeneID" id="14496472"/>